<reference evidence="2 3" key="1">
    <citation type="submission" date="2017-02" db="EMBL/GenBank/DDBJ databases">
        <title>Arcobacter caeni sp. nov, a new Arcobacter species isolated from reclaimed water.</title>
        <authorList>
            <person name="Figueras M.J."/>
            <person name="Perez-Cataluna A."/>
            <person name="Salas-Masso N."/>
        </authorList>
    </citation>
    <scope>NUCLEOTIDE SEQUENCE [LARGE SCALE GENOMIC DNA]</scope>
    <source>
        <strain evidence="2 3">RW17-10</strain>
    </source>
</reference>
<evidence type="ECO:0000313" key="2">
    <source>
        <dbReference type="EMBL" id="PUE65497.1"/>
    </source>
</evidence>
<keyword evidence="3" id="KW-1185">Reference proteome</keyword>
<dbReference type="EMBL" id="MUXE01000004">
    <property type="protein sequence ID" value="PUE65497.1"/>
    <property type="molecule type" value="Genomic_DNA"/>
</dbReference>
<sequence length="295" mass="35900">MSIYASNNEIKSLLIDVSEEIENKNLKKFIFTSLKLNNFEISKNDFVHINFISELKQYQVLIFPNHYKNTIFQIFELYYLDEKDFNKFDLYFNDDFFCLYKNGKFYYFQNLQSEIFIEELIEFINKKFSITLDSFKVIQKKSCEDLKNEYSKKALKNKLENFNIKNDYSFKIYVFYILIIISCFTFYLYENQIKNEENETKIVEENQFDKLKKEHFFTSISLDFNNIVELLKKYDLNLKLFEYKDNKQKIVFSSFIKSDIYSFFGELKDNLITQEVNYFENEKNYEAVIYVKLSK</sequence>
<protein>
    <submittedName>
        <fullName evidence="2">Uncharacterized protein</fullName>
    </submittedName>
</protein>
<organism evidence="2 3">
    <name type="scientific">Arcobacter caeni</name>
    <dbReference type="NCBI Taxonomy" id="1912877"/>
    <lineage>
        <taxon>Bacteria</taxon>
        <taxon>Pseudomonadati</taxon>
        <taxon>Campylobacterota</taxon>
        <taxon>Epsilonproteobacteria</taxon>
        <taxon>Campylobacterales</taxon>
        <taxon>Arcobacteraceae</taxon>
        <taxon>Arcobacter</taxon>
    </lineage>
</organism>
<dbReference type="AlphaFoldDB" id="A0A363D335"/>
<evidence type="ECO:0000256" key="1">
    <source>
        <dbReference type="SAM" id="Phobius"/>
    </source>
</evidence>
<dbReference type="RefSeq" id="WP_108558371.1">
    <property type="nucleotide sequence ID" value="NZ_MUXE01000004.1"/>
</dbReference>
<keyword evidence="1" id="KW-0812">Transmembrane</keyword>
<keyword evidence="1" id="KW-0472">Membrane</keyword>
<evidence type="ECO:0000313" key="3">
    <source>
        <dbReference type="Proteomes" id="UP000251135"/>
    </source>
</evidence>
<proteinExistence type="predicted"/>
<comment type="caution">
    <text evidence="2">The sequence shown here is derived from an EMBL/GenBank/DDBJ whole genome shotgun (WGS) entry which is preliminary data.</text>
</comment>
<name>A0A363D335_9BACT</name>
<dbReference type="OrthoDB" id="5349277at2"/>
<keyword evidence="1" id="KW-1133">Transmembrane helix</keyword>
<accession>A0A363D335</accession>
<gene>
    <name evidence="2" type="ORF">B0174_04025</name>
</gene>
<dbReference type="Proteomes" id="UP000251135">
    <property type="component" value="Unassembled WGS sequence"/>
</dbReference>
<feature type="transmembrane region" description="Helical" evidence="1">
    <location>
        <begin position="172"/>
        <end position="189"/>
    </location>
</feature>